<gene>
    <name evidence="2" type="ORF">KDB89_01820</name>
</gene>
<evidence type="ECO:0000256" key="1">
    <source>
        <dbReference type="SAM" id="MobiDB-lite"/>
    </source>
</evidence>
<evidence type="ECO:0000313" key="3">
    <source>
        <dbReference type="Proteomes" id="UP000824504"/>
    </source>
</evidence>
<proteinExistence type="predicted"/>
<sequence>MTEKNDDVTAETPIVDAEDAKDFQEPEQKSDVDQLAEGLKKAATETAYATVGLVDLVSSKAREFYDDQKKQYATAHPDEDAQTTSGFLTQLGSQLDKLVADIAGGFRDLADRGRSAGRDTAPAAEVTKDAEPEVTKDSESAVEPPEAAPAEAASDVADDGPAY</sequence>
<accession>A0ABX8SJU9</accession>
<protein>
    <submittedName>
        <fullName evidence="2">Uncharacterized protein</fullName>
    </submittedName>
</protein>
<feature type="region of interest" description="Disordered" evidence="1">
    <location>
        <begin position="109"/>
        <end position="163"/>
    </location>
</feature>
<feature type="compositionally biased region" description="Low complexity" evidence="1">
    <location>
        <begin position="141"/>
        <end position="155"/>
    </location>
</feature>
<dbReference type="Proteomes" id="UP000824504">
    <property type="component" value="Chromosome"/>
</dbReference>
<reference evidence="2 3" key="1">
    <citation type="submission" date="2021-07" db="EMBL/GenBank/DDBJ databases">
        <title>complete genome sequencing of Tessaracoccus sp.J1M15.</title>
        <authorList>
            <person name="Bae J.-W."/>
            <person name="Kim D.-y."/>
        </authorList>
    </citation>
    <scope>NUCLEOTIDE SEQUENCE [LARGE SCALE GENOMIC DNA]</scope>
    <source>
        <strain evidence="2 3">J1M15</strain>
    </source>
</reference>
<name>A0ABX8SJU9_9ACTN</name>
<feature type="compositionally biased region" description="Basic and acidic residues" evidence="1">
    <location>
        <begin position="18"/>
        <end position="30"/>
    </location>
</feature>
<dbReference type="RefSeq" id="WP_219082962.1">
    <property type="nucleotide sequence ID" value="NZ_CP079216.1"/>
</dbReference>
<organism evidence="2 3">
    <name type="scientific">Tessaracoccus palaemonis</name>
    <dbReference type="NCBI Taxonomy" id="2829499"/>
    <lineage>
        <taxon>Bacteria</taxon>
        <taxon>Bacillati</taxon>
        <taxon>Actinomycetota</taxon>
        <taxon>Actinomycetes</taxon>
        <taxon>Propionibacteriales</taxon>
        <taxon>Propionibacteriaceae</taxon>
        <taxon>Tessaracoccus</taxon>
    </lineage>
</organism>
<feature type="region of interest" description="Disordered" evidence="1">
    <location>
        <begin position="1"/>
        <end position="30"/>
    </location>
</feature>
<feature type="compositionally biased region" description="Basic and acidic residues" evidence="1">
    <location>
        <begin position="126"/>
        <end position="139"/>
    </location>
</feature>
<keyword evidence="3" id="KW-1185">Reference proteome</keyword>
<evidence type="ECO:0000313" key="2">
    <source>
        <dbReference type="EMBL" id="QXT63249.1"/>
    </source>
</evidence>
<dbReference type="EMBL" id="CP079216">
    <property type="protein sequence ID" value="QXT63249.1"/>
    <property type="molecule type" value="Genomic_DNA"/>
</dbReference>